<evidence type="ECO:0000259" key="3">
    <source>
        <dbReference type="PROSITE" id="PS50158"/>
    </source>
</evidence>
<protein>
    <recommendedName>
        <fullName evidence="3">CCHC-type domain-containing protein</fullName>
    </recommendedName>
</protein>
<evidence type="ECO:0000256" key="1">
    <source>
        <dbReference type="PROSITE-ProRule" id="PRU00047"/>
    </source>
</evidence>
<evidence type="ECO:0000313" key="5">
    <source>
        <dbReference type="Proteomes" id="UP001497516"/>
    </source>
</evidence>
<gene>
    <name evidence="4" type="ORF">LTRI10_LOCUS49832</name>
</gene>
<dbReference type="Proteomes" id="UP001497516">
    <property type="component" value="Chromosome 9"/>
</dbReference>
<feature type="region of interest" description="Disordered" evidence="2">
    <location>
        <begin position="162"/>
        <end position="202"/>
    </location>
</feature>
<dbReference type="InterPro" id="IPR001878">
    <property type="entry name" value="Znf_CCHC"/>
</dbReference>
<dbReference type="PROSITE" id="PS50158">
    <property type="entry name" value="ZF_CCHC"/>
    <property type="match status" value="1"/>
</dbReference>
<reference evidence="4 5" key="1">
    <citation type="submission" date="2024-04" db="EMBL/GenBank/DDBJ databases">
        <authorList>
            <person name="Fracassetti M."/>
        </authorList>
    </citation>
    <scope>NUCLEOTIDE SEQUENCE [LARGE SCALE GENOMIC DNA]</scope>
</reference>
<dbReference type="GO" id="GO:0008270">
    <property type="term" value="F:zinc ion binding"/>
    <property type="evidence" value="ECO:0007669"/>
    <property type="project" value="UniProtKB-KW"/>
</dbReference>
<evidence type="ECO:0000256" key="2">
    <source>
        <dbReference type="SAM" id="MobiDB-lite"/>
    </source>
</evidence>
<sequence>MPKIQPLEDNTFVFDFESKKEMEAIWADRPCPISGTLMQLKKVTRVEDARDVSFKCVEFWVQVHSLPEAYRTEGNLSMVERMFHRVIEIDRVALQAQIYIRYVRVFVEIDTTKPLLDGFYSLCYYCGKIDHTKVDCESRKIQEENLHSPPMMQRWGPWTRASSSVFSPRTNQQHDLEAAISRDAASSSNSPGRHQSQPSATA</sequence>
<keyword evidence="1" id="KW-0863">Zinc-finger</keyword>
<name>A0AAV2GJU5_9ROSI</name>
<dbReference type="AlphaFoldDB" id="A0AAV2GJU5"/>
<dbReference type="InterPro" id="IPR040256">
    <property type="entry name" value="At4g02000-like"/>
</dbReference>
<accession>A0AAV2GJU5</accession>
<feature type="compositionally biased region" description="Polar residues" evidence="2">
    <location>
        <begin position="184"/>
        <end position="202"/>
    </location>
</feature>
<feature type="domain" description="CCHC-type" evidence="3">
    <location>
        <begin position="123"/>
        <end position="138"/>
    </location>
</feature>
<dbReference type="GO" id="GO:0003676">
    <property type="term" value="F:nucleic acid binding"/>
    <property type="evidence" value="ECO:0007669"/>
    <property type="project" value="InterPro"/>
</dbReference>
<proteinExistence type="predicted"/>
<organism evidence="4 5">
    <name type="scientific">Linum trigynum</name>
    <dbReference type="NCBI Taxonomy" id="586398"/>
    <lineage>
        <taxon>Eukaryota</taxon>
        <taxon>Viridiplantae</taxon>
        <taxon>Streptophyta</taxon>
        <taxon>Embryophyta</taxon>
        <taxon>Tracheophyta</taxon>
        <taxon>Spermatophyta</taxon>
        <taxon>Magnoliopsida</taxon>
        <taxon>eudicotyledons</taxon>
        <taxon>Gunneridae</taxon>
        <taxon>Pentapetalae</taxon>
        <taxon>rosids</taxon>
        <taxon>fabids</taxon>
        <taxon>Malpighiales</taxon>
        <taxon>Linaceae</taxon>
        <taxon>Linum</taxon>
    </lineage>
</organism>
<evidence type="ECO:0000313" key="4">
    <source>
        <dbReference type="EMBL" id="CAL1410409.1"/>
    </source>
</evidence>
<keyword evidence="1" id="KW-0479">Metal-binding</keyword>
<keyword evidence="5" id="KW-1185">Reference proteome</keyword>
<feature type="compositionally biased region" description="Polar residues" evidence="2">
    <location>
        <begin position="162"/>
        <end position="171"/>
    </location>
</feature>
<dbReference type="PANTHER" id="PTHR31286:SF167">
    <property type="entry name" value="OS09G0268800 PROTEIN"/>
    <property type="match status" value="1"/>
</dbReference>
<dbReference type="EMBL" id="OZ034822">
    <property type="protein sequence ID" value="CAL1410409.1"/>
    <property type="molecule type" value="Genomic_DNA"/>
</dbReference>
<dbReference type="PANTHER" id="PTHR31286">
    <property type="entry name" value="GLYCINE-RICH CELL WALL STRUCTURAL PROTEIN 1.8-LIKE"/>
    <property type="match status" value="1"/>
</dbReference>
<keyword evidence="1" id="KW-0862">Zinc</keyword>